<feature type="transmembrane region" description="Helical" evidence="10">
    <location>
        <begin position="288"/>
        <end position="305"/>
    </location>
</feature>
<keyword evidence="7 10" id="KW-0472">Membrane</keyword>
<feature type="transmembrane region" description="Helical" evidence="10">
    <location>
        <begin position="497"/>
        <end position="520"/>
    </location>
</feature>
<dbReference type="GO" id="GO:0005886">
    <property type="term" value="C:plasma membrane"/>
    <property type="evidence" value="ECO:0007669"/>
    <property type="project" value="UniProtKB-SubCell"/>
</dbReference>
<dbReference type="OrthoDB" id="9816572at2"/>
<evidence type="ECO:0000256" key="1">
    <source>
        <dbReference type="ARBA" id="ARBA00004651"/>
    </source>
</evidence>
<evidence type="ECO:0000256" key="7">
    <source>
        <dbReference type="ARBA" id="ARBA00023136"/>
    </source>
</evidence>
<feature type="transmembrane region" description="Helical" evidence="10">
    <location>
        <begin position="171"/>
        <end position="193"/>
    </location>
</feature>
<comment type="caution">
    <text evidence="10">Lacks conserved residue(s) required for the propagation of feature annotation.</text>
</comment>
<dbReference type="PIRSF" id="PIRSF002869">
    <property type="entry name" value="MviN"/>
    <property type="match status" value="1"/>
</dbReference>
<feature type="transmembrane region" description="Helical" evidence="10">
    <location>
        <begin position="326"/>
        <end position="347"/>
    </location>
</feature>
<dbReference type="HOGENOM" id="CLU_006797_5_3_6"/>
<dbReference type="GO" id="GO:0071555">
    <property type="term" value="P:cell wall organization"/>
    <property type="evidence" value="ECO:0007669"/>
    <property type="project" value="UniProtKB-UniRule"/>
</dbReference>
<comment type="function">
    <text evidence="8 10 11">Involved in peptidoglycan biosynthesis. Transports lipid-linked peptidoglycan precursors from the inner to the outer leaflet of the cytoplasmic membrane.</text>
</comment>
<keyword evidence="2 10" id="KW-1003">Cell membrane</keyword>
<dbReference type="UniPathway" id="UPA00219"/>
<dbReference type="KEGG" id="ttu:TERTU_1038"/>
<evidence type="ECO:0000256" key="10">
    <source>
        <dbReference type="HAMAP-Rule" id="MF_02078"/>
    </source>
</evidence>
<evidence type="ECO:0000256" key="6">
    <source>
        <dbReference type="ARBA" id="ARBA00022989"/>
    </source>
</evidence>
<feature type="transmembrane region" description="Helical" evidence="10">
    <location>
        <begin position="460"/>
        <end position="485"/>
    </location>
</feature>
<sequence>MTSENRTQQPKKSPSVLRSSAVVGSMTMLSRLMGLLRDILFARFLGAEASADAFYVAFKIPNFLRRLFAEGAFAQAFVPVLSEYREQGSVEAVRNFIDRVAGCLGSALVLLTVVVVIASPLVVGVFGMGFLLKNPDKFALTSDLLRITFPYLLLISLTGFAGAILNSYDRFAVPAFTPVLLNATLIIAAAMVAPRMDEPAFALAWGVLVAGVIQLLFQIPFLLQLGLLPHPTVDWGDAAVTRVLKLMAPAMFGVSVSQINLLFDTALASFLPDGSISWLYFSDRLTELPLGVFGVGIATVILPALSRQHVRGGQAFSHTLDWAMRLILLIGLPAAVALIVLAEPILFALFQYDQFRPTDVMMAKYSLWAYAFGVTAFMLIKVLASGFFSRQDTRTPVRIGIIAMATNMVLNIVFVLPLHFIWQVGHAGLALATSGSAFLNAALLLRGLRQCGAYQPGDGWLRFAVQSLLANAVMAVVLLAGVSQIGDMAVADALTRLGWVLGLCAAGLLAYVVVLFISGVRLGHLRPTSS</sequence>
<dbReference type="CDD" id="cd13123">
    <property type="entry name" value="MATE_MurJ_like"/>
    <property type="match status" value="1"/>
</dbReference>
<evidence type="ECO:0000313" key="12">
    <source>
        <dbReference type="EMBL" id="ACR11364.1"/>
    </source>
</evidence>
<dbReference type="NCBIfam" id="TIGR01695">
    <property type="entry name" value="murJ_mviN"/>
    <property type="match status" value="1"/>
</dbReference>
<keyword evidence="13" id="KW-1185">Reference proteome</keyword>
<evidence type="ECO:0000313" key="13">
    <source>
        <dbReference type="Proteomes" id="UP000009080"/>
    </source>
</evidence>
<dbReference type="AlphaFoldDB" id="C5BQX0"/>
<feature type="transmembrane region" description="Helical" evidence="10">
    <location>
        <begin position="200"/>
        <end position="223"/>
    </location>
</feature>
<feature type="transmembrane region" description="Helical" evidence="10">
    <location>
        <begin position="367"/>
        <end position="388"/>
    </location>
</feature>
<evidence type="ECO:0000256" key="5">
    <source>
        <dbReference type="ARBA" id="ARBA00022984"/>
    </source>
</evidence>
<proteinExistence type="inferred from homology"/>
<dbReference type="RefSeq" id="WP_015817476.1">
    <property type="nucleotide sequence ID" value="NC_012997.1"/>
</dbReference>
<feature type="transmembrane region" description="Helical" evidence="10">
    <location>
        <begin position="428"/>
        <end position="448"/>
    </location>
</feature>
<keyword evidence="5 10" id="KW-0573">Peptidoglycan synthesis</keyword>
<dbReference type="GO" id="GO:0008360">
    <property type="term" value="P:regulation of cell shape"/>
    <property type="evidence" value="ECO:0007669"/>
    <property type="project" value="UniProtKB-UniRule"/>
</dbReference>
<evidence type="ECO:0000256" key="11">
    <source>
        <dbReference type="PIRNR" id="PIRNR002869"/>
    </source>
</evidence>
<dbReference type="InterPro" id="IPR004268">
    <property type="entry name" value="MurJ"/>
</dbReference>
<keyword evidence="3 10" id="KW-0812">Transmembrane</keyword>
<keyword evidence="6 10" id="KW-1133">Transmembrane helix</keyword>
<dbReference type="InterPro" id="IPR051050">
    <property type="entry name" value="Lipid_II_flippase_MurJ/MviN"/>
</dbReference>
<accession>C5BQX0</accession>
<keyword evidence="10 11" id="KW-0961">Cell wall biogenesis/degradation</keyword>
<evidence type="ECO:0000256" key="3">
    <source>
        <dbReference type="ARBA" id="ARBA00022692"/>
    </source>
</evidence>
<dbReference type="GO" id="GO:0015648">
    <property type="term" value="F:lipid-linked peptidoglycan transporter activity"/>
    <property type="evidence" value="ECO:0007669"/>
    <property type="project" value="UniProtKB-UniRule"/>
</dbReference>
<evidence type="ECO:0000256" key="9">
    <source>
        <dbReference type="ARBA" id="ARBA00061532"/>
    </source>
</evidence>
<dbReference type="EMBL" id="CP001614">
    <property type="protein sequence ID" value="ACR11364.1"/>
    <property type="molecule type" value="Genomic_DNA"/>
</dbReference>
<evidence type="ECO:0000256" key="2">
    <source>
        <dbReference type="ARBA" id="ARBA00022475"/>
    </source>
</evidence>
<dbReference type="STRING" id="377629.TERTU_1038"/>
<keyword evidence="10 11" id="KW-0813">Transport</keyword>
<dbReference type="GO" id="GO:0009252">
    <property type="term" value="P:peptidoglycan biosynthetic process"/>
    <property type="evidence" value="ECO:0007669"/>
    <property type="project" value="UniProtKB-UniRule"/>
</dbReference>
<dbReference type="PANTHER" id="PTHR47019:SF1">
    <property type="entry name" value="LIPID II FLIPPASE MURJ"/>
    <property type="match status" value="1"/>
</dbReference>
<dbReference type="HAMAP" id="MF_02078">
    <property type="entry name" value="MurJ_MviN"/>
    <property type="match status" value="1"/>
</dbReference>
<dbReference type="GO" id="GO:0034204">
    <property type="term" value="P:lipid translocation"/>
    <property type="evidence" value="ECO:0007669"/>
    <property type="project" value="TreeGrafter"/>
</dbReference>
<feature type="transmembrane region" description="Helical" evidence="10">
    <location>
        <begin position="144"/>
        <end position="165"/>
    </location>
</feature>
<dbReference type="PANTHER" id="PTHR47019">
    <property type="entry name" value="LIPID II FLIPPASE MURJ"/>
    <property type="match status" value="1"/>
</dbReference>
<dbReference type="Proteomes" id="UP000009080">
    <property type="component" value="Chromosome"/>
</dbReference>
<evidence type="ECO:0000256" key="4">
    <source>
        <dbReference type="ARBA" id="ARBA00022960"/>
    </source>
</evidence>
<feature type="transmembrane region" description="Helical" evidence="10">
    <location>
        <begin position="108"/>
        <end position="132"/>
    </location>
</feature>
<evidence type="ECO:0000256" key="8">
    <source>
        <dbReference type="ARBA" id="ARBA00060041"/>
    </source>
</evidence>
<protein>
    <recommendedName>
        <fullName evidence="10">Probable lipid II flippase MurJ</fullName>
    </recommendedName>
</protein>
<name>C5BQX0_TERTT</name>
<feature type="transmembrane region" description="Helical" evidence="10">
    <location>
        <begin position="400"/>
        <end position="422"/>
    </location>
</feature>
<reference evidence="12 13" key="1">
    <citation type="journal article" date="2009" name="PLoS ONE">
        <title>The complete genome of Teredinibacter turnerae T7901: an intracellular endosymbiont of marine wood-boring bivalves (shipworms).</title>
        <authorList>
            <person name="Yang J.C."/>
            <person name="Madupu R."/>
            <person name="Durkin A.S."/>
            <person name="Ekborg N.A."/>
            <person name="Pedamallu C.S."/>
            <person name="Hostetler J.B."/>
            <person name="Radune D."/>
            <person name="Toms B.S."/>
            <person name="Henrissat B."/>
            <person name="Coutinho P.M."/>
            <person name="Schwarz S."/>
            <person name="Field L."/>
            <person name="Trindade-Silva A.E."/>
            <person name="Soares C.A.G."/>
            <person name="Elshahawi S."/>
            <person name="Hanora A."/>
            <person name="Schmidt E.W."/>
            <person name="Haygood M.G."/>
            <person name="Posfai J."/>
            <person name="Benner J."/>
            <person name="Madinger C."/>
            <person name="Nove J."/>
            <person name="Anton B."/>
            <person name="Chaudhary K."/>
            <person name="Foster J."/>
            <person name="Holman A."/>
            <person name="Kumar S."/>
            <person name="Lessard P.A."/>
            <person name="Luyten Y.A."/>
            <person name="Slatko B."/>
            <person name="Wood N."/>
            <person name="Wu B."/>
            <person name="Teplitski M."/>
            <person name="Mougous J.D."/>
            <person name="Ward N."/>
            <person name="Eisen J.A."/>
            <person name="Badger J.H."/>
            <person name="Distel D.L."/>
        </authorList>
    </citation>
    <scope>NUCLEOTIDE SEQUENCE [LARGE SCALE GENOMIC DNA]</scope>
    <source>
        <strain evidence="13">ATCC 39867 / T7901</strain>
    </source>
</reference>
<organism evidence="12 13">
    <name type="scientific">Teredinibacter turnerae (strain ATCC 39867 / T7901)</name>
    <dbReference type="NCBI Taxonomy" id="377629"/>
    <lineage>
        <taxon>Bacteria</taxon>
        <taxon>Pseudomonadati</taxon>
        <taxon>Pseudomonadota</taxon>
        <taxon>Gammaproteobacteria</taxon>
        <taxon>Cellvibrionales</taxon>
        <taxon>Cellvibrionaceae</taxon>
        <taxon>Teredinibacter</taxon>
    </lineage>
</organism>
<dbReference type="Pfam" id="PF03023">
    <property type="entry name" value="MurJ"/>
    <property type="match status" value="1"/>
</dbReference>
<comment type="similarity">
    <text evidence="9 10 11">Belongs to the MurJ/MviN family.</text>
</comment>
<dbReference type="eggNOG" id="COG0728">
    <property type="taxonomic scope" value="Bacteria"/>
</dbReference>
<dbReference type="PRINTS" id="PR01806">
    <property type="entry name" value="VIRFACTRMVIN"/>
</dbReference>
<comment type="pathway">
    <text evidence="10">Cell wall biogenesis; peptidoglycan biosynthesis.</text>
</comment>
<keyword evidence="10" id="KW-0997">Cell inner membrane</keyword>
<keyword evidence="4 10" id="KW-0133">Cell shape</keyword>
<comment type="subcellular location">
    <subcellularLocation>
        <location evidence="10">Cell inner membrane</location>
        <topology evidence="10">Multi-pass membrane protein</topology>
    </subcellularLocation>
    <subcellularLocation>
        <location evidence="1">Cell membrane</location>
        <topology evidence="1">Multi-pass membrane protein</topology>
    </subcellularLocation>
</comment>
<gene>
    <name evidence="12" type="primary">mviN</name>
    <name evidence="10" type="synonym">murJ</name>
    <name evidence="12" type="ordered locus">TERTU_1038</name>
</gene>